<dbReference type="PANTHER" id="PTHR42684:SF3">
    <property type="entry name" value="ADENOSYLMETHIONINE-8-AMINO-7-OXONONANOATE AMINOTRANSFERASE"/>
    <property type="match status" value="1"/>
</dbReference>
<dbReference type="InterPro" id="IPR015421">
    <property type="entry name" value="PyrdxlP-dep_Trfase_major"/>
</dbReference>
<keyword evidence="7" id="KW-0963">Cytoplasm</keyword>
<comment type="subunit">
    <text evidence="7">Homodimer.</text>
</comment>
<dbReference type="InterPro" id="IPR005814">
    <property type="entry name" value="Aminotrans_3"/>
</dbReference>
<dbReference type="NCBIfam" id="TIGR00508">
    <property type="entry name" value="bioA"/>
    <property type="match status" value="1"/>
</dbReference>
<dbReference type="GO" id="GO:0009102">
    <property type="term" value="P:biotin biosynthetic process"/>
    <property type="evidence" value="ECO:0007669"/>
    <property type="project" value="UniProtKB-UniRule"/>
</dbReference>
<evidence type="ECO:0000256" key="6">
    <source>
        <dbReference type="ARBA" id="ARBA00022898"/>
    </source>
</evidence>
<evidence type="ECO:0000313" key="9">
    <source>
        <dbReference type="Proteomes" id="UP000707356"/>
    </source>
</evidence>
<accession>A0A951P8X2</accession>
<dbReference type="Gene3D" id="3.40.640.10">
    <property type="entry name" value="Type I PLP-dependent aspartate aminotransferase-like (Major domain)"/>
    <property type="match status" value="1"/>
</dbReference>
<evidence type="ECO:0000256" key="7">
    <source>
        <dbReference type="HAMAP-Rule" id="MF_00834"/>
    </source>
</evidence>
<comment type="catalytic activity">
    <reaction evidence="7">
        <text>(8S)-8-amino-7-oxononanoate + S-adenosyl-L-methionine = S-adenosyl-4-methylsulfanyl-2-oxobutanoate + (7R,8S)-7,8-diammoniononanoate</text>
        <dbReference type="Rhea" id="RHEA:16861"/>
        <dbReference type="ChEBI" id="CHEBI:16490"/>
        <dbReference type="ChEBI" id="CHEBI:59789"/>
        <dbReference type="ChEBI" id="CHEBI:149468"/>
        <dbReference type="ChEBI" id="CHEBI:149469"/>
        <dbReference type="EC" id="2.6.1.62"/>
    </reaction>
</comment>
<dbReference type="GO" id="GO:0004141">
    <property type="term" value="F:dethiobiotin synthase activity"/>
    <property type="evidence" value="ECO:0007669"/>
    <property type="project" value="TreeGrafter"/>
</dbReference>
<dbReference type="EMBL" id="JAHHHV010000021">
    <property type="protein sequence ID" value="MBW4464793.1"/>
    <property type="molecule type" value="Genomic_DNA"/>
</dbReference>
<dbReference type="GO" id="GO:0005737">
    <property type="term" value="C:cytoplasm"/>
    <property type="evidence" value="ECO:0007669"/>
    <property type="project" value="UniProtKB-SubCell"/>
</dbReference>
<keyword evidence="6 7" id="KW-0663">Pyridoxal phosphate</keyword>
<dbReference type="Pfam" id="PF00202">
    <property type="entry name" value="Aminotran_3"/>
    <property type="match status" value="1"/>
</dbReference>
<dbReference type="GO" id="GO:0030170">
    <property type="term" value="F:pyridoxal phosphate binding"/>
    <property type="evidence" value="ECO:0007669"/>
    <property type="project" value="UniProtKB-UniRule"/>
</dbReference>
<feature type="binding site" evidence="7">
    <location>
        <position position="392"/>
    </location>
    <ligand>
        <name>substrate</name>
    </ligand>
</feature>
<evidence type="ECO:0000256" key="1">
    <source>
        <dbReference type="ARBA" id="ARBA00001933"/>
    </source>
</evidence>
<feature type="site" description="Participates in the substrate recognition with KAPA and in a stacking interaction with the adenine ring of SAM" evidence="7">
    <location>
        <position position="9"/>
    </location>
</feature>
<keyword evidence="4 7" id="KW-0949">S-adenosyl-L-methionine</keyword>
<comment type="cofactor">
    <cofactor evidence="1 7">
        <name>pyridoxal 5'-phosphate</name>
        <dbReference type="ChEBI" id="CHEBI:597326"/>
    </cofactor>
</comment>
<dbReference type="InterPro" id="IPR015424">
    <property type="entry name" value="PyrdxlP-dep_Trfase"/>
</dbReference>
<dbReference type="HAMAP" id="MF_00834">
    <property type="entry name" value="BioA"/>
    <property type="match status" value="1"/>
</dbReference>
<dbReference type="InterPro" id="IPR005815">
    <property type="entry name" value="BioA"/>
</dbReference>
<dbReference type="FunFam" id="3.40.640.10:FF:000004">
    <property type="entry name" value="Acetylornithine aminotransferase"/>
    <property type="match status" value="1"/>
</dbReference>
<dbReference type="InterPro" id="IPR015422">
    <property type="entry name" value="PyrdxlP-dep_Trfase_small"/>
</dbReference>
<dbReference type="EC" id="2.6.1.62" evidence="7"/>
<dbReference type="Proteomes" id="UP000707356">
    <property type="component" value="Unassembled WGS sequence"/>
</dbReference>
<dbReference type="InterPro" id="IPR049704">
    <property type="entry name" value="Aminotrans_3_PPA_site"/>
</dbReference>
<sequence>MHSHLWHPYTQAKTAPPPLKVKSAQGAWLELDDGRRLLDCISSWWVNLHGHTHPKIAAAIYEQAKRLEQVIFAGFTHDPAEQLAEKLLQKLPDQFNRVFYSDNGSTAVEVALKMAYQYWVNRGQPRQTLIAFEGAYHGDTVGTMAVGGRSIFSQVFADWLFEVEYLPFPGTYLGDTSAPTREAETIQQLQDKLEQFPERYVGVVIEPLIQGAGGMQICRPEFLQALRRVTAEVNLPLIFDEVMTGFGRTGDWFACIKAAVQPDIICLSKGITGGFLPLAVTVCTEQIYDAFYSDDPLKTLYHGHSYTANPIGCAAGLASWELMFENEPNFKSMEAKHLHHIDSLQTHPKLKNFRVCGTIAAMDLVTPDEPGYLNQISLEIRQRSIERGVLLRPLGNVLYLMPPYCITDEELALAYQTIEQIVD</sequence>
<reference evidence="8" key="1">
    <citation type="submission" date="2021-05" db="EMBL/GenBank/DDBJ databases">
        <authorList>
            <person name="Pietrasiak N."/>
            <person name="Ward R."/>
            <person name="Stajich J.E."/>
            <person name="Kurbessoian T."/>
        </authorList>
    </citation>
    <scope>NUCLEOTIDE SEQUENCE</scope>
    <source>
        <strain evidence="8">GSE-TBD4-15B</strain>
    </source>
</reference>
<dbReference type="SUPFAM" id="SSF53383">
    <property type="entry name" value="PLP-dependent transferases"/>
    <property type="match status" value="1"/>
</dbReference>
<dbReference type="AlphaFoldDB" id="A0A951P8X2"/>
<protein>
    <recommendedName>
        <fullName evidence="7">Adenosylmethionine-8-amino-7-oxononanoate aminotransferase</fullName>
        <ecNumber evidence="7">2.6.1.62</ecNumber>
    </recommendedName>
    <alternativeName>
        <fullName evidence="7">7,8-diamino-pelargonic acid aminotransferase</fullName>
        <shortName evidence="7">DAPA AT</shortName>
        <shortName evidence="7">DAPA aminotransferase</shortName>
    </alternativeName>
    <alternativeName>
        <fullName evidence="7">7,8-diaminononanoate synthase</fullName>
        <shortName evidence="7">DANS</shortName>
    </alternativeName>
    <alternativeName>
        <fullName evidence="7">Diaminopelargonic acid synthase</fullName>
    </alternativeName>
</protein>
<dbReference type="PROSITE" id="PS00600">
    <property type="entry name" value="AA_TRANSFER_CLASS_3"/>
    <property type="match status" value="1"/>
</dbReference>
<gene>
    <name evidence="7 8" type="primary">bioA</name>
    <name evidence="8" type="ORF">KME07_05045</name>
</gene>
<evidence type="ECO:0000256" key="2">
    <source>
        <dbReference type="ARBA" id="ARBA00022576"/>
    </source>
</evidence>
<feature type="modified residue" description="N6-(pyridoxal phosphate)lysine" evidence="7">
    <location>
        <position position="269"/>
    </location>
</feature>
<dbReference type="Gene3D" id="3.90.1150.10">
    <property type="entry name" value="Aspartate Aminotransferase, domain 1"/>
    <property type="match status" value="1"/>
</dbReference>
<evidence type="ECO:0000256" key="4">
    <source>
        <dbReference type="ARBA" id="ARBA00022691"/>
    </source>
</evidence>
<keyword evidence="3 7" id="KW-0808">Transferase</keyword>
<evidence type="ECO:0000256" key="5">
    <source>
        <dbReference type="ARBA" id="ARBA00022756"/>
    </source>
</evidence>
<feature type="binding site" evidence="7">
    <location>
        <begin position="304"/>
        <end position="305"/>
    </location>
    <ligand>
        <name>pyridoxal 5'-phosphate</name>
        <dbReference type="ChEBI" id="CHEBI:597326"/>
    </ligand>
</feature>
<feature type="binding site" evidence="7">
    <location>
        <position position="303"/>
    </location>
    <ligand>
        <name>substrate</name>
    </ligand>
</feature>
<comment type="caution">
    <text evidence="8">The sequence shown here is derived from an EMBL/GenBank/DDBJ whole genome shotgun (WGS) entry which is preliminary data.</text>
</comment>
<name>A0A951P8X2_9CYAN</name>
<comment type="function">
    <text evidence="7">Catalyzes the transfer of the alpha-amino group from S-adenosyl-L-methionine (SAM) to 7-keto-8-aminopelargonic acid (KAPA) to form 7,8-diaminopelargonic acid (DAPA). It is the only aminotransferase known to utilize SAM as an amino donor.</text>
</comment>
<organism evidence="8 9">
    <name type="scientific">Pegethrix bostrychoides GSE-TBD4-15B</name>
    <dbReference type="NCBI Taxonomy" id="2839662"/>
    <lineage>
        <taxon>Bacteria</taxon>
        <taxon>Bacillati</taxon>
        <taxon>Cyanobacteriota</taxon>
        <taxon>Cyanophyceae</taxon>
        <taxon>Oculatellales</taxon>
        <taxon>Oculatellaceae</taxon>
        <taxon>Pegethrix</taxon>
    </lineage>
</organism>
<evidence type="ECO:0000256" key="3">
    <source>
        <dbReference type="ARBA" id="ARBA00022679"/>
    </source>
</evidence>
<feature type="binding site" evidence="7">
    <location>
        <begin position="104"/>
        <end position="105"/>
    </location>
    <ligand>
        <name>pyridoxal 5'-phosphate</name>
        <dbReference type="ChEBI" id="CHEBI:597326"/>
    </ligand>
</feature>
<dbReference type="GO" id="GO:0004015">
    <property type="term" value="F:adenosylmethionine-8-amino-7-oxononanoate transaminase activity"/>
    <property type="evidence" value="ECO:0007669"/>
    <property type="project" value="UniProtKB-UniRule"/>
</dbReference>
<comment type="subcellular location">
    <subcellularLocation>
        <location evidence="7">Cytoplasm</location>
    </subcellularLocation>
</comment>
<comment type="pathway">
    <text evidence="7">Cofactor biosynthesis; biotin biosynthesis; 7,8-diaminononanoate from 8-amino-7-oxononanoate (SAM route): step 1/1.</text>
</comment>
<dbReference type="CDD" id="cd00610">
    <property type="entry name" value="OAT_like"/>
    <property type="match status" value="1"/>
</dbReference>
<comment type="similarity">
    <text evidence="7">Belongs to the class-III pyridoxal-phosphate-dependent aminotransferase family. BioA subfamily.</text>
</comment>
<feature type="binding site" evidence="7">
    <location>
        <position position="269"/>
    </location>
    <ligand>
        <name>substrate</name>
    </ligand>
</feature>
<dbReference type="PANTHER" id="PTHR42684">
    <property type="entry name" value="ADENOSYLMETHIONINE-8-AMINO-7-OXONONANOATE AMINOTRANSFERASE"/>
    <property type="match status" value="1"/>
</dbReference>
<dbReference type="NCBIfam" id="NF004624">
    <property type="entry name" value="PRK05964.1"/>
    <property type="match status" value="1"/>
</dbReference>
<proteinExistence type="inferred from homology"/>
<keyword evidence="2 7" id="KW-0032">Aminotransferase</keyword>
<evidence type="ECO:0000313" key="8">
    <source>
        <dbReference type="EMBL" id="MBW4464793.1"/>
    </source>
</evidence>
<keyword evidence="5 7" id="KW-0093">Biotin biosynthesis</keyword>
<feature type="binding site" evidence="7">
    <location>
        <position position="44"/>
    </location>
    <ligand>
        <name>substrate</name>
    </ligand>
</feature>
<feature type="binding site" evidence="7">
    <location>
        <position position="240"/>
    </location>
    <ligand>
        <name>pyridoxal 5'-phosphate</name>
        <dbReference type="ChEBI" id="CHEBI:597326"/>
    </ligand>
</feature>
<reference evidence="8" key="2">
    <citation type="journal article" date="2022" name="Microbiol. Resour. Announc.">
        <title>Metagenome Sequencing to Explore Phylogenomics of Terrestrial Cyanobacteria.</title>
        <authorList>
            <person name="Ward R.D."/>
            <person name="Stajich J.E."/>
            <person name="Johansen J.R."/>
            <person name="Huntemann M."/>
            <person name="Clum A."/>
            <person name="Foster B."/>
            <person name="Foster B."/>
            <person name="Roux S."/>
            <person name="Palaniappan K."/>
            <person name="Varghese N."/>
            <person name="Mukherjee S."/>
            <person name="Reddy T.B.K."/>
            <person name="Daum C."/>
            <person name="Copeland A."/>
            <person name="Chen I.A."/>
            <person name="Ivanova N.N."/>
            <person name="Kyrpides N.C."/>
            <person name="Shapiro N."/>
            <person name="Eloe-Fadrosh E.A."/>
            <person name="Pietrasiak N."/>
        </authorList>
    </citation>
    <scope>NUCLEOTIDE SEQUENCE</scope>
    <source>
        <strain evidence="8">GSE-TBD4-15B</strain>
    </source>
</reference>
<feature type="binding site" evidence="7">
    <location>
        <position position="136"/>
    </location>
    <ligand>
        <name>substrate</name>
    </ligand>
</feature>